<keyword evidence="2" id="KW-0732">Signal</keyword>
<dbReference type="InParanoid" id="W3WJK5"/>
<sequence>MLLQHQLLLSAAALLAAGESTTIVSLFWDVPVSGSSMAATGYVAAADATATTYVLDCEREYCAFSTRTEYARITAGPGWQEYNRHSVDEYDTDDDGNPAQESVQSSCTFVGGTTEATCEDFSSTSYESTSYEAFYWNVTYLPTLPESRGQQNFDVFPGLQPMLITSGVELLAGTATATATTTGDSLSNTATATGTGMGTGTDSATSTTGTATSDAGPLNGHQSFLFGIICLTVIAVRM</sequence>
<dbReference type="OrthoDB" id="4778957at2759"/>
<evidence type="ECO:0000256" key="2">
    <source>
        <dbReference type="SAM" id="SignalP"/>
    </source>
</evidence>
<organism evidence="3 4">
    <name type="scientific">Pestalotiopsis fici (strain W106-1 / CGMCC3.15140)</name>
    <dbReference type="NCBI Taxonomy" id="1229662"/>
    <lineage>
        <taxon>Eukaryota</taxon>
        <taxon>Fungi</taxon>
        <taxon>Dikarya</taxon>
        <taxon>Ascomycota</taxon>
        <taxon>Pezizomycotina</taxon>
        <taxon>Sordariomycetes</taxon>
        <taxon>Xylariomycetidae</taxon>
        <taxon>Amphisphaeriales</taxon>
        <taxon>Sporocadaceae</taxon>
        <taxon>Pestalotiopsis</taxon>
    </lineage>
</organism>
<dbReference type="GeneID" id="19278833"/>
<dbReference type="RefSeq" id="XP_007840592.1">
    <property type="nucleotide sequence ID" value="XM_007842401.1"/>
</dbReference>
<dbReference type="EMBL" id="KI912120">
    <property type="protein sequence ID" value="ETS73954.1"/>
    <property type="molecule type" value="Genomic_DNA"/>
</dbReference>
<evidence type="ECO:0000256" key="1">
    <source>
        <dbReference type="SAM" id="MobiDB-lite"/>
    </source>
</evidence>
<reference evidence="4" key="1">
    <citation type="journal article" date="2015" name="BMC Genomics">
        <title>Genomic and transcriptomic analysis of the endophytic fungus Pestalotiopsis fici reveals its lifestyle and high potential for synthesis of natural products.</title>
        <authorList>
            <person name="Wang X."/>
            <person name="Zhang X."/>
            <person name="Liu L."/>
            <person name="Xiang M."/>
            <person name="Wang W."/>
            <person name="Sun X."/>
            <person name="Che Y."/>
            <person name="Guo L."/>
            <person name="Liu G."/>
            <person name="Guo L."/>
            <person name="Wang C."/>
            <person name="Yin W.B."/>
            <person name="Stadler M."/>
            <person name="Zhang X."/>
            <person name="Liu X."/>
        </authorList>
    </citation>
    <scope>NUCLEOTIDE SEQUENCE [LARGE SCALE GENOMIC DNA]</scope>
    <source>
        <strain evidence="4">W106-1 / CGMCC3.15140</strain>
    </source>
</reference>
<dbReference type="Proteomes" id="UP000030651">
    <property type="component" value="Unassembled WGS sequence"/>
</dbReference>
<evidence type="ECO:0000313" key="4">
    <source>
        <dbReference type="Proteomes" id="UP000030651"/>
    </source>
</evidence>
<accession>W3WJK5</accession>
<gene>
    <name evidence="3" type="ORF">PFICI_13820</name>
</gene>
<feature type="chain" id="PRO_5004833807" evidence="2">
    <location>
        <begin position="19"/>
        <end position="238"/>
    </location>
</feature>
<dbReference type="HOGENOM" id="CLU_1166192_0_0_1"/>
<dbReference type="AlphaFoldDB" id="W3WJK5"/>
<proteinExistence type="predicted"/>
<feature type="region of interest" description="Disordered" evidence="1">
    <location>
        <begin position="181"/>
        <end position="213"/>
    </location>
</feature>
<keyword evidence="4" id="KW-1185">Reference proteome</keyword>
<protein>
    <submittedName>
        <fullName evidence="3">Uncharacterized protein</fullName>
    </submittedName>
</protein>
<dbReference type="KEGG" id="pfy:PFICI_13820"/>
<feature type="signal peptide" evidence="2">
    <location>
        <begin position="1"/>
        <end position="18"/>
    </location>
</feature>
<name>W3WJK5_PESFW</name>
<evidence type="ECO:0000313" key="3">
    <source>
        <dbReference type="EMBL" id="ETS73954.1"/>
    </source>
</evidence>